<accession>A0A0S2F6S7</accession>
<evidence type="ECO:0000313" key="7">
    <source>
        <dbReference type="Proteomes" id="UP000060787"/>
    </source>
</evidence>
<evidence type="ECO:0000313" key="6">
    <source>
        <dbReference type="EMBL" id="ALN79246.1"/>
    </source>
</evidence>
<dbReference type="Pfam" id="PF01263">
    <property type="entry name" value="Aldose_epim"/>
    <property type="match status" value="1"/>
</dbReference>
<dbReference type="InterPro" id="IPR008183">
    <property type="entry name" value="Aldose_1/G6P_1-epimerase"/>
</dbReference>
<comment type="similarity">
    <text evidence="2 4">Belongs to the glucose-6-phosphate 1-epimerase family.</text>
</comment>
<dbReference type="AlphaFoldDB" id="A0A0S2F6S7"/>
<protein>
    <recommendedName>
        <fullName evidence="4">Putative glucose-6-phosphate 1-epimerase</fullName>
        <ecNumber evidence="4">5.1.3.15</ecNumber>
    </recommendedName>
</protein>
<dbReference type="SUPFAM" id="SSF74650">
    <property type="entry name" value="Galactose mutarotase-like"/>
    <property type="match status" value="1"/>
</dbReference>
<dbReference type="PIRSF" id="PIRSF016020">
    <property type="entry name" value="PHexose_mutarotase"/>
    <property type="match status" value="1"/>
</dbReference>
<dbReference type="GO" id="GO:0047938">
    <property type="term" value="F:glucose-6-phosphate 1-epimerase activity"/>
    <property type="evidence" value="ECO:0007669"/>
    <property type="project" value="UniProtKB-UniRule"/>
</dbReference>
<dbReference type="GO" id="GO:0030246">
    <property type="term" value="F:carbohydrate binding"/>
    <property type="evidence" value="ECO:0007669"/>
    <property type="project" value="UniProtKB-UniRule"/>
</dbReference>
<evidence type="ECO:0000256" key="5">
    <source>
        <dbReference type="PIRSR" id="PIRSR016020-1"/>
    </source>
</evidence>
<dbReference type="EMBL" id="CP011129">
    <property type="protein sequence ID" value="ALN79246.1"/>
    <property type="molecule type" value="Genomic_DNA"/>
</dbReference>
<dbReference type="CDD" id="cd09020">
    <property type="entry name" value="D-hex-6-P-epi_like"/>
    <property type="match status" value="1"/>
</dbReference>
<dbReference type="KEGG" id="lab:LA76x_1087"/>
<gene>
    <name evidence="6" type="ORF">LA76x_1087</name>
</gene>
<dbReference type="Gene3D" id="2.70.98.10">
    <property type="match status" value="1"/>
</dbReference>
<dbReference type="Proteomes" id="UP000060787">
    <property type="component" value="Chromosome"/>
</dbReference>
<dbReference type="InterPro" id="IPR011013">
    <property type="entry name" value="Gal_mutarotase_sf_dom"/>
</dbReference>
<comment type="catalytic activity">
    <reaction evidence="1">
        <text>alpha-D-glucose 6-phosphate = beta-D-glucose 6-phosphate</text>
        <dbReference type="Rhea" id="RHEA:16249"/>
        <dbReference type="ChEBI" id="CHEBI:58225"/>
        <dbReference type="ChEBI" id="CHEBI:58247"/>
        <dbReference type="EC" id="5.1.3.15"/>
    </reaction>
</comment>
<evidence type="ECO:0000256" key="3">
    <source>
        <dbReference type="ARBA" id="ARBA00023235"/>
    </source>
</evidence>
<dbReference type="GO" id="GO:0005737">
    <property type="term" value="C:cytoplasm"/>
    <property type="evidence" value="ECO:0007669"/>
    <property type="project" value="TreeGrafter"/>
</dbReference>
<dbReference type="PATRIC" id="fig|84531.8.peg.1112"/>
<dbReference type="EC" id="5.1.3.15" evidence="4"/>
<evidence type="ECO:0000256" key="4">
    <source>
        <dbReference type="PIRNR" id="PIRNR016020"/>
    </source>
</evidence>
<evidence type="ECO:0000256" key="2">
    <source>
        <dbReference type="ARBA" id="ARBA00005866"/>
    </source>
</evidence>
<keyword evidence="7" id="KW-1185">Reference proteome</keyword>
<dbReference type="STRING" id="84531.LA76x_1087"/>
<reference evidence="6 7" key="1">
    <citation type="journal article" date="2015" name="BMC Genomics">
        <title>Comparative genomics and metabolic profiling of the genus Lysobacter.</title>
        <authorList>
            <person name="de Bruijn I."/>
            <person name="Cheng X."/>
            <person name="de Jager V."/>
            <person name="Exposito R.G."/>
            <person name="Watrous J."/>
            <person name="Patel N."/>
            <person name="Postma J."/>
            <person name="Dorrestein P.C."/>
            <person name="Kobayashi D."/>
            <person name="Raaijmakers J.M."/>
        </authorList>
    </citation>
    <scope>NUCLEOTIDE SEQUENCE [LARGE SCALE GENOMIC DNA]</scope>
    <source>
        <strain evidence="6 7">76</strain>
    </source>
</reference>
<organism evidence="6 7">
    <name type="scientific">Lysobacter antibioticus</name>
    <dbReference type="NCBI Taxonomy" id="84531"/>
    <lineage>
        <taxon>Bacteria</taxon>
        <taxon>Pseudomonadati</taxon>
        <taxon>Pseudomonadota</taxon>
        <taxon>Gammaproteobacteria</taxon>
        <taxon>Lysobacterales</taxon>
        <taxon>Lysobacteraceae</taxon>
        <taxon>Lysobacter</taxon>
    </lineage>
</organism>
<dbReference type="RefSeq" id="WP_057916874.1">
    <property type="nucleotide sequence ID" value="NZ_CP011129.1"/>
</dbReference>
<proteinExistence type="inferred from homology"/>
<dbReference type="PANTHER" id="PTHR11122">
    <property type="entry name" value="APOSPORY-ASSOCIATED PROTEIN C-RELATED"/>
    <property type="match status" value="1"/>
</dbReference>
<feature type="active site" evidence="5">
    <location>
        <position position="146"/>
    </location>
</feature>
<feature type="active site" evidence="5">
    <location>
        <position position="248"/>
    </location>
</feature>
<evidence type="ECO:0000256" key="1">
    <source>
        <dbReference type="ARBA" id="ARBA00001096"/>
    </source>
</evidence>
<name>A0A0S2F6S7_LYSAN</name>
<dbReference type="PANTHER" id="PTHR11122:SF13">
    <property type="entry name" value="GLUCOSE-6-PHOSPHATE 1-EPIMERASE"/>
    <property type="match status" value="1"/>
</dbReference>
<sequence>MPTAPIASPLSLNPAGSSGSTVEATAFGAHVLSWRCRGRERLYLSPHASFAAGKAIRGGIPVIFPQFAERGPGPRHGFARTCTWDTVETGPERLLFRFADDETTRASWPHRFAAELSVEPGPDRLRTALTIRNRGDEAFEFTAALHTYLRVADVAGTLVHGLEDRPYLDSARQGLHCEPDDAPVRFEAELDRIYPDVRKPLRLTDGEELLRLEAEGFNDVVVWNPGRELAAGMSDLGADEHHRFVCVEAAAVLVPIRLEPGQAWTGAQILVVEERADA</sequence>
<dbReference type="InterPro" id="IPR014718">
    <property type="entry name" value="GH-type_carb-bd"/>
</dbReference>
<dbReference type="InterPro" id="IPR025532">
    <property type="entry name" value="G6P_1-epimerase"/>
</dbReference>
<dbReference type="GO" id="GO:0005975">
    <property type="term" value="P:carbohydrate metabolic process"/>
    <property type="evidence" value="ECO:0007669"/>
    <property type="project" value="InterPro"/>
</dbReference>
<keyword evidence="3 4" id="KW-0413">Isomerase</keyword>